<sequence length="127" mass="14474">MNSKHISNDQRYFESYDQVQVHELMLRDRPRVCAYHDAIMNNKHLFENKVVLDVGSGTGILSMFAAKAGAKLVYAVDACPTICNLAAQLIQCNGLQDRVQIINKRVEEIDKFDEKIDIIISEWMGMI</sequence>
<keyword evidence="2" id="KW-0808">Transferase</keyword>
<dbReference type="PANTHER" id="PTHR11006:SF102">
    <property type="entry name" value="PROTEIN ARGININE N-METHYLTRANSFERASE 1"/>
    <property type="match status" value="1"/>
</dbReference>
<dbReference type="EMBL" id="CAJOBG010051576">
    <property type="protein sequence ID" value="CAF4488511.1"/>
    <property type="molecule type" value="Genomic_DNA"/>
</dbReference>
<dbReference type="InterPro" id="IPR029063">
    <property type="entry name" value="SAM-dependent_MTases_sf"/>
</dbReference>
<evidence type="ECO:0000256" key="2">
    <source>
        <dbReference type="PROSITE-ProRule" id="PRU01015"/>
    </source>
</evidence>
<keyword evidence="2" id="KW-0489">Methyltransferase</keyword>
<gene>
    <name evidence="3" type="ORF">OVN521_LOCUS40064</name>
</gene>
<dbReference type="GO" id="GO:0042054">
    <property type="term" value="F:histone methyltransferase activity"/>
    <property type="evidence" value="ECO:0007669"/>
    <property type="project" value="TreeGrafter"/>
</dbReference>
<reference evidence="3" key="1">
    <citation type="submission" date="2021-02" db="EMBL/GenBank/DDBJ databases">
        <authorList>
            <person name="Nowell W R."/>
        </authorList>
    </citation>
    <scope>NUCLEOTIDE SEQUENCE</scope>
</reference>
<evidence type="ECO:0000256" key="1">
    <source>
        <dbReference type="ARBA" id="ARBA00022691"/>
    </source>
</evidence>
<proteinExistence type="predicted"/>
<dbReference type="SUPFAM" id="SSF53335">
    <property type="entry name" value="S-adenosyl-L-methionine-dependent methyltransferases"/>
    <property type="match status" value="1"/>
</dbReference>
<evidence type="ECO:0000313" key="4">
    <source>
        <dbReference type="Proteomes" id="UP000663866"/>
    </source>
</evidence>
<name>A0A820UPW7_9BILA</name>
<comment type="caution">
    <text evidence="3">The sequence shown here is derived from an EMBL/GenBank/DDBJ whole genome shotgun (WGS) entry which is preliminary data.</text>
</comment>
<dbReference type="AlphaFoldDB" id="A0A820UPW7"/>
<dbReference type="InterPro" id="IPR025799">
    <property type="entry name" value="Arg_MeTrfase"/>
</dbReference>
<dbReference type="CDD" id="cd02440">
    <property type="entry name" value="AdoMet_MTases"/>
    <property type="match status" value="1"/>
</dbReference>
<dbReference type="GO" id="GO:0016274">
    <property type="term" value="F:protein-arginine N-methyltransferase activity"/>
    <property type="evidence" value="ECO:0007669"/>
    <property type="project" value="InterPro"/>
</dbReference>
<dbReference type="Proteomes" id="UP000663866">
    <property type="component" value="Unassembled WGS sequence"/>
</dbReference>
<dbReference type="GO" id="GO:0032259">
    <property type="term" value="P:methylation"/>
    <property type="evidence" value="ECO:0007669"/>
    <property type="project" value="UniProtKB-KW"/>
</dbReference>
<keyword evidence="1 2" id="KW-0949">S-adenosyl-L-methionine</keyword>
<dbReference type="PROSITE" id="PS51678">
    <property type="entry name" value="SAM_MT_PRMT"/>
    <property type="match status" value="1"/>
</dbReference>
<organism evidence="3 4">
    <name type="scientific">Rotaria magnacalcarata</name>
    <dbReference type="NCBI Taxonomy" id="392030"/>
    <lineage>
        <taxon>Eukaryota</taxon>
        <taxon>Metazoa</taxon>
        <taxon>Spiralia</taxon>
        <taxon>Gnathifera</taxon>
        <taxon>Rotifera</taxon>
        <taxon>Eurotatoria</taxon>
        <taxon>Bdelloidea</taxon>
        <taxon>Philodinida</taxon>
        <taxon>Philodinidae</taxon>
        <taxon>Rotaria</taxon>
    </lineage>
</organism>
<accession>A0A820UPW7</accession>
<evidence type="ECO:0000313" key="3">
    <source>
        <dbReference type="EMBL" id="CAF4488511.1"/>
    </source>
</evidence>
<dbReference type="Gene3D" id="3.40.50.150">
    <property type="entry name" value="Vaccinia Virus protein VP39"/>
    <property type="match status" value="1"/>
</dbReference>
<keyword evidence="4" id="KW-1185">Reference proteome</keyword>
<protein>
    <submittedName>
        <fullName evidence="3">Uncharacterized protein</fullName>
    </submittedName>
</protein>
<dbReference type="PANTHER" id="PTHR11006">
    <property type="entry name" value="PROTEIN ARGININE N-METHYLTRANSFERASE"/>
    <property type="match status" value="1"/>
</dbReference>
<dbReference type="Pfam" id="PF06325">
    <property type="entry name" value="PrmA"/>
    <property type="match status" value="1"/>
</dbReference>